<dbReference type="InterPro" id="IPR004843">
    <property type="entry name" value="Calcineurin-like_PHP"/>
</dbReference>
<dbReference type="Pfam" id="PF16656">
    <property type="entry name" value="Pur_ac_phosph_N"/>
    <property type="match status" value="1"/>
</dbReference>
<dbReference type="InterPro" id="IPR015914">
    <property type="entry name" value="PAPs_N"/>
</dbReference>
<dbReference type="Gene3D" id="2.60.40.380">
    <property type="entry name" value="Purple acid phosphatase-like, N-terminal"/>
    <property type="match status" value="1"/>
</dbReference>
<dbReference type="InterPro" id="IPR029052">
    <property type="entry name" value="Metallo-depent_PP-like"/>
</dbReference>
<dbReference type="EMBL" id="LJZQ01000008">
    <property type="protein sequence ID" value="KPQ29118.1"/>
    <property type="molecule type" value="Genomic_DNA"/>
</dbReference>
<evidence type="ECO:0000256" key="1">
    <source>
        <dbReference type="ARBA" id="ARBA00022729"/>
    </source>
</evidence>
<dbReference type="Pfam" id="PF00149">
    <property type="entry name" value="Metallophos"/>
    <property type="match status" value="1"/>
</dbReference>
<gene>
    <name evidence="5" type="ORF">HLUCCX14_07530</name>
</gene>
<dbReference type="PANTHER" id="PTHR22953:SF153">
    <property type="entry name" value="PURPLE ACID PHOSPHATASE"/>
    <property type="match status" value="1"/>
</dbReference>
<reference evidence="5 6" key="1">
    <citation type="submission" date="2015-09" db="EMBL/GenBank/DDBJ databases">
        <title>Identification and resolution of microdiversity through metagenomic sequencing of parallel consortia.</title>
        <authorList>
            <person name="Nelson W.C."/>
            <person name="Romine M.F."/>
            <person name="Lindemann S.R."/>
        </authorList>
    </citation>
    <scope>NUCLEOTIDE SEQUENCE [LARGE SCALE GENOMIC DNA]</scope>
    <source>
        <strain evidence="5">HL-55</strain>
    </source>
</reference>
<keyword evidence="1" id="KW-0732">Signal</keyword>
<evidence type="ECO:0000313" key="6">
    <source>
        <dbReference type="Proteomes" id="UP000050416"/>
    </source>
</evidence>
<evidence type="ECO:0000313" key="5">
    <source>
        <dbReference type="EMBL" id="KPQ29118.1"/>
    </source>
</evidence>
<dbReference type="AlphaFoldDB" id="A0A0P7ZIC9"/>
<feature type="domain" description="Calcineurin-like phosphoesterase" evidence="3">
    <location>
        <begin position="188"/>
        <end position="387"/>
    </location>
</feature>
<dbReference type="OrthoDB" id="9804511at2"/>
<dbReference type="Proteomes" id="UP000050416">
    <property type="component" value="Unassembled WGS sequence"/>
</dbReference>
<feature type="region of interest" description="Disordered" evidence="2">
    <location>
        <begin position="35"/>
        <end position="79"/>
    </location>
</feature>
<feature type="domain" description="Purple acid phosphatase N-terminal" evidence="4">
    <location>
        <begin position="80"/>
        <end position="178"/>
    </location>
</feature>
<dbReference type="PATRIC" id="fig|1305731.5.peg.321"/>
<evidence type="ECO:0000259" key="3">
    <source>
        <dbReference type="Pfam" id="PF00149"/>
    </source>
</evidence>
<dbReference type="InterPro" id="IPR039331">
    <property type="entry name" value="PAPs-like"/>
</dbReference>
<dbReference type="InterPro" id="IPR008963">
    <property type="entry name" value="Purple_acid_Pase-like_N"/>
</dbReference>
<protein>
    <submittedName>
        <fullName evidence="5">Phosphodiesterase/alkaline phosphatase D</fullName>
    </submittedName>
</protein>
<dbReference type="SUPFAM" id="SSF49363">
    <property type="entry name" value="Purple acid phosphatase, N-terminal domain"/>
    <property type="match status" value="1"/>
</dbReference>
<sequence>MNDGAVNKTRRTLLAGVGGISVAGISGCFGGSSDNGSTLVAPPQDSPTKPPITEVPEEPISPEPPEVNESIFPSDGTHPPRGIHASFVEDPYTSRTLTWFTDGHDEPQSFIRYTQDESLVDKWGSGQALPQNMEVSEPSDTFGVEVRTHRVTLRALDPNRSLFYQVGSDVGGWSGIHTLKPIPEESWRFVHFGDHGTTPNAQKVHDELLRHPADLCLIAGDLSYADGNQPVWDTWFDQNEPYLSSHVMLAAAGNHENKDGSFKSSAGAFKSRLSHPQPGISVTASNPGSTFYSFDVGRVHFLVSSAGAVIEDFSLPEELINMEVDLSKAAIRRLAGEIDFIVILQHYPIWTDQEGRSPANFTLVSLQEQILVRYGVDLLLVGHDHVYQRSAPMAYGFRNPIGYMQVMAGTGGVSVRLFDDNGFQRWSESEFVGIGFVTYDVEPGVIRGNFWGAAPVGLDNESRQIVNEDFEIRDSFEVKKRSLASIKSAAVMPRDPKILLKDYSMIAYHTKLRNHRDEHGC</sequence>
<organism evidence="5 6">
    <name type="scientific">Marinobacter excellens HL-55</name>
    <dbReference type="NCBI Taxonomy" id="1305731"/>
    <lineage>
        <taxon>Bacteria</taxon>
        <taxon>Pseudomonadati</taxon>
        <taxon>Pseudomonadota</taxon>
        <taxon>Gammaproteobacteria</taxon>
        <taxon>Pseudomonadales</taxon>
        <taxon>Marinobacteraceae</taxon>
        <taxon>Marinobacter</taxon>
    </lineage>
</organism>
<dbReference type="STRING" id="1305731.GCA_000934705_00573"/>
<dbReference type="Gene3D" id="3.60.21.10">
    <property type="match status" value="1"/>
</dbReference>
<name>A0A0P7ZIC9_9GAMM</name>
<accession>A0A0P7ZIC9</accession>
<dbReference type="SUPFAM" id="SSF56300">
    <property type="entry name" value="Metallo-dependent phosphatases"/>
    <property type="match status" value="1"/>
</dbReference>
<dbReference type="PANTHER" id="PTHR22953">
    <property type="entry name" value="ACID PHOSPHATASE RELATED"/>
    <property type="match status" value="1"/>
</dbReference>
<comment type="caution">
    <text evidence="5">The sequence shown here is derived from an EMBL/GenBank/DDBJ whole genome shotgun (WGS) entry which is preliminary data.</text>
</comment>
<evidence type="ECO:0000256" key="2">
    <source>
        <dbReference type="SAM" id="MobiDB-lite"/>
    </source>
</evidence>
<dbReference type="GO" id="GO:0003993">
    <property type="term" value="F:acid phosphatase activity"/>
    <property type="evidence" value="ECO:0007669"/>
    <property type="project" value="InterPro"/>
</dbReference>
<evidence type="ECO:0000259" key="4">
    <source>
        <dbReference type="Pfam" id="PF16656"/>
    </source>
</evidence>
<proteinExistence type="predicted"/>
<dbReference type="GO" id="GO:0046872">
    <property type="term" value="F:metal ion binding"/>
    <property type="evidence" value="ECO:0007669"/>
    <property type="project" value="InterPro"/>
</dbReference>